<comment type="caution">
    <text evidence="9">The sequence shown here is derived from an EMBL/GenBank/DDBJ whole genome shotgun (WGS) entry which is preliminary data.</text>
</comment>
<dbReference type="SUPFAM" id="SSF111331">
    <property type="entry name" value="NAD kinase/diacylglycerol kinase-like"/>
    <property type="match status" value="1"/>
</dbReference>
<evidence type="ECO:0000256" key="3">
    <source>
        <dbReference type="ARBA" id="ARBA00022692"/>
    </source>
</evidence>
<keyword evidence="2" id="KW-1003">Cell membrane</keyword>
<dbReference type="EMBL" id="JAGEPF010000036">
    <property type="protein sequence ID" value="MBO2464534.1"/>
    <property type="molecule type" value="Genomic_DNA"/>
</dbReference>
<evidence type="ECO:0000256" key="1">
    <source>
        <dbReference type="ARBA" id="ARBA00004651"/>
    </source>
</evidence>
<evidence type="ECO:0000256" key="4">
    <source>
        <dbReference type="ARBA" id="ARBA00022801"/>
    </source>
</evidence>
<feature type="region of interest" description="Disordered" evidence="7">
    <location>
        <begin position="1"/>
        <end position="42"/>
    </location>
</feature>
<feature type="domain" description="DAGKc" evidence="8">
    <location>
        <begin position="246"/>
        <end position="380"/>
    </location>
</feature>
<dbReference type="InterPro" id="IPR000326">
    <property type="entry name" value="PAP2/HPO"/>
</dbReference>
<dbReference type="PROSITE" id="PS50146">
    <property type="entry name" value="DAGK"/>
    <property type="match status" value="1"/>
</dbReference>
<comment type="subcellular location">
    <subcellularLocation>
        <location evidence="1">Cell membrane</location>
        <topology evidence="1">Multi-pass membrane protein</topology>
    </subcellularLocation>
</comment>
<dbReference type="Pfam" id="PF00781">
    <property type="entry name" value="DAGK_cat"/>
    <property type="match status" value="1"/>
</dbReference>
<dbReference type="Pfam" id="PF01569">
    <property type="entry name" value="PAP2"/>
    <property type="match status" value="1"/>
</dbReference>
<dbReference type="InterPro" id="IPR016064">
    <property type="entry name" value="NAD/diacylglycerol_kinase_sf"/>
</dbReference>
<dbReference type="InterPro" id="IPR036938">
    <property type="entry name" value="PAP2/HPO_sf"/>
</dbReference>
<evidence type="ECO:0000256" key="2">
    <source>
        <dbReference type="ARBA" id="ARBA00022475"/>
    </source>
</evidence>
<proteinExistence type="predicted"/>
<keyword evidence="5" id="KW-1133">Transmembrane helix</keyword>
<evidence type="ECO:0000259" key="8">
    <source>
        <dbReference type="PROSITE" id="PS50146"/>
    </source>
</evidence>
<dbReference type="SMART" id="SM00046">
    <property type="entry name" value="DAGKc"/>
    <property type="match status" value="1"/>
</dbReference>
<keyword evidence="10" id="KW-1185">Reference proteome</keyword>
<keyword evidence="3" id="KW-0812">Transmembrane</keyword>
<keyword evidence="4" id="KW-0378">Hydrolase</keyword>
<dbReference type="InterPro" id="IPR001206">
    <property type="entry name" value="Diacylglycerol_kinase_cat_dom"/>
</dbReference>
<dbReference type="SUPFAM" id="SSF48317">
    <property type="entry name" value="Acid phosphatase/Vanadium-dependent haloperoxidase"/>
    <property type="match status" value="1"/>
</dbReference>
<evidence type="ECO:0000313" key="10">
    <source>
        <dbReference type="Proteomes" id="UP000680206"/>
    </source>
</evidence>
<keyword evidence="6" id="KW-0472">Membrane</keyword>
<dbReference type="InterPro" id="IPR017438">
    <property type="entry name" value="ATP-NAD_kinase_N"/>
</dbReference>
<dbReference type="CDD" id="cd01610">
    <property type="entry name" value="PAP2_like"/>
    <property type="match status" value="1"/>
</dbReference>
<protein>
    <submittedName>
        <fullName evidence="9">Phosphatase PAP2 family protein</fullName>
    </submittedName>
</protein>
<sequence length="552" mass="58068">MRSNHSRSLPVLRSPGSPPSARPWSRTGARNASRAWPRTGSPPWSRGPYRALLGRLGRADRWAFDRVAAARLPGLEYVLPRLSRTADHGVLWFTTAAALGLTRRPRLRRAALRGSIAIAVASPVVNILGKQAFRRARPVVDLVPPIRIRWKLPTSHAFPSGHSASAAAFAAGVALEAPAAVAAPVAVTAAAVAFARVYTGAHYPGDVLAGLGIGALAGAGTRLVWPARPPVARVTRAEGEDVQVTDDGRGLVAVVNPGSGGAGEATRGILPGSAEVAAGLLERELPAAELIVLEPGQDLRKAFAEAAERADVLGVVGGDGTVNAAARAALDHDVPLLVVPGGTFDHFARALGIEAPAQAIAAYRAGRLGRVDVAYAAHAAPGSGEGDERLFLNTASFGAYTELVDRRERLEKRLGKWPALAVAAVRTLRHAEPVDAVVDGHRRHVWLAFVGNGMFGSHGAAPTWRERLDDGCLDVRMVATGRRLPRVRAVAAVLAGHLHLTPGYRAWRAGGLEVLAAAGELRLARDGEVSPVPPQIRFGKHPRALAVFRPDA</sequence>
<dbReference type="SMART" id="SM00014">
    <property type="entry name" value="acidPPc"/>
    <property type="match status" value="1"/>
</dbReference>
<dbReference type="PANTHER" id="PTHR14969">
    <property type="entry name" value="SPHINGOSINE-1-PHOSPHATE PHOSPHOHYDROLASE"/>
    <property type="match status" value="1"/>
</dbReference>
<gene>
    <name evidence="9" type="ORF">J4709_43890</name>
</gene>
<dbReference type="PANTHER" id="PTHR14969:SF62">
    <property type="entry name" value="DECAPRENYLPHOSPHORYL-5-PHOSPHORIBOSE PHOSPHATASE RV3807C-RELATED"/>
    <property type="match status" value="1"/>
</dbReference>
<dbReference type="Gene3D" id="1.20.144.10">
    <property type="entry name" value="Phosphatidic acid phosphatase type 2/haloperoxidase"/>
    <property type="match status" value="1"/>
</dbReference>
<dbReference type="Proteomes" id="UP000680206">
    <property type="component" value="Unassembled WGS sequence"/>
</dbReference>
<name>A0ABS3S6A1_9ACTN</name>
<dbReference type="InterPro" id="IPR045540">
    <property type="entry name" value="YegS/DAGK_C"/>
</dbReference>
<evidence type="ECO:0000256" key="6">
    <source>
        <dbReference type="ARBA" id="ARBA00023136"/>
    </source>
</evidence>
<organism evidence="9 10">
    <name type="scientific">Actinomadura violacea</name>
    <dbReference type="NCBI Taxonomy" id="2819934"/>
    <lineage>
        <taxon>Bacteria</taxon>
        <taxon>Bacillati</taxon>
        <taxon>Actinomycetota</taxon>
        <taxon>Actinomycetes</taxon>
        <taxon>Streptosporangiales</taxon>
        <taxon>Thermomonosporaceae</taxon>
        <taxon>Actinomadura</taxon>
    </lineage>
</organism>
<evidence type="ECO:0000256" key="5">
    <source>
        <dbReference type="ARBA" id="ARBA00022989"/>
    </source>
</evidence>
<evidence type="ECO:0000313" key="9">
    <source>
        <dbReference type="EMBL" id="MBO2464534.1"/>
    </source>
</evidence>
<reference evidence="9 10" key="1">
    <citation type="submission" date="2021-03" db="EMBL/GenBank/DDBJ databases">
        <title>Actinomadura violae sp. nov., isolated from lichen in Thailand.</title>
        <authorList>
            <person name="Kanchanasin P."/>
            <person name="Saeng-In P."/>
            <person name="Phongsopitanun W."/>
            <person name="Yuki M."/>
            <person name="Kudo T."/>
            <person name="Ohkuma M."/>
            <person name="Tanasupawat S."/>
        </authorList>
    </citation>
    <scope>NUCLEOTIDE SEQUENCE [LARGE SCALE GENOMIC DNA]</scope>
    <source>
        <strain evidence="9 10">LCR2-06</strain>
    </source>
</reference>
<evidence type="ECO:0000256" key="7">
    <source>
        <dbReference type="SAM" id="MobiDB-lite"/>
    </source>
</evidence>
<dbReference type="Gene3D" id="3.40.50.10330">
    <property type="entry name" value="Probable inorganic polyphosphate/atp-NAD kinase, domain 1"/>
    <property type="match status" value="1"/>
</dbReference>
<accession>A0ABS3S6A1</accession>
<dbReference type="Gene3D" id="2.60.200.40">
    <property type="match status" value="1"/>
</dbReference>
<dbReference type="Pfam" id="PF19279">
    <property type="entry name" value="YegS_C"/>
    <property type="match status" value="1"/>
</dbReference>